<organism evidence="9 10">
    <name type="scientific">Candidatus Scatocola faecipullorum</name>
    <dbReference type="NCBI Taxonomy" id="2840917"/>
    <lineage>
        <taxon>Bacteria</taxon>
        <taxon>Pseudomonadati</taxon>
        <taxon>Pseudomonadota</taxon>
        <taxon>Alphaproteobacteria</taxon>
        <taxon>Rhodospirillales</taxon>
        <taxon>Rhodospirillaceae</taxon>
        <taxon>Rhodospirillaceae incertae sedis</taxon>
        <taxon>Candidatus Scatocola</taxon>
    </lineage>
</organism>
<dbReference type="InterPro" id="IPR029057">
    <property type="entry name" value="PRTase-like"/>
</dbReference>
<dbReference type="EC" id="2.7.6.1" evidence="1"/>
<proteinExistence type="predicted"/>
<feature type="domain" description="Ribose-phosphate pyrophosphokinase N-terminal" evidence="8">
    <location>
        <begin position="7"/>
        <end position="122"/>
    </location>
</feature>
<dbReference type="GO" id="GO:0006015">
    <property type="term" value="P:5-phosphoribose 1-diphosphate biosynthetic process"/>
    <property type="evidence" value="ECO:0007669"/>
    <property type="project" value="TreeGrafter"/>
</dbReference>
<keyword evidence="2" id="KW-0808">Transferase</keyword>
<accession>A0A9D1SBM6</accession>
<dbReference type="EMBL" id="DVNC01000062">
    <property type="protein sequence ID" value="HIU54171.1"/>
    <property type="molecule type" value="Genomic_DNA"/>
</dbReference>
<dbReference type="Pfam" id="PF13793">
    <property type="entry name" value="Pribosyltran_N"/>
    <property type="match status" value="1"/>
</dbReference>
<evidence type="ECO:0000259" key="8">
    <source>
        <dbReference type="Pfam" id="PF13793"/>
    </source>
</evidence>
<dbReference type="Proteomes" id="UP000824107">
    <property type="component" value="Unassembled WGS sequence"/>
</dbReference>
<keyword evidence="5" id="KW-0418">Kinase</keyword>
<dbReference type="NCBIfam" id="TIGR01251">
    <property type="entry name" value="ribP_PPkin"/>
    <property type="match status" value="1"/>
</dbReference>
<evidence type="ECO:0000256" key="4">
    <source>
        <dbReference type="ARBA" id="ARBA00022741"/>
    </source>
</evidence>
<keyword evidence="4" id="KW-0547">Nucleotide-binding</keyword>
<dbReference type="Gene3D" id="3.40.50.2020">
    <property type="match status" value="2"/>
</dbReference>
<sequence>MPVKANIFSSRPYAFLAEKIAAAPSEIDFRLGKIEHTRFPDGENYYRLLEAREIRNSPAVYVAGTVSDAAVMEMYNICSALVMEQCSSLHIVIPYFGYSTMERASRRGEVVIAKNIARLLSSLPTSARGNFVYMVDLHSLGTQYYFEGSIRPIHLTAEPLIRQMIADVGENPVLATADMGRAKWVQKMSGRLGLDSAYIMKQRLSGEQTEVVALNANVSGRRVVIYDDMIRSGESVIQAARAYDAAGAREIHILATHGVFVDGAVERLKGSGLFKSLCCTNTHVNACRFAADDFVKVYDITPVLAAGLEISN</sequence>
<evidence type="ECO:0000256" key="6">
    <source>
        <dbReference type="ARBA" id="ARBA00022840"/>
    </source>
</evidence>
<dbReference type="SUPFAM" id="SSF53271">
    <property type="entry name" value="PRTase-like"/>
    <property type="match status" value="2"/>
</dbReference>
<reference evidence="9" key="1">
    <citation type="submission" date="2020-10" db="EMBL/GenBank/DDBJ databases">
        <authorList>
            <person name="Gilroy R."/>
        </authorList>
    </citation>
    <scope>NUCLEOTIDE SEQUENCE</scope>
    <source>
        <strain evidence="9">ChiW3-316</strain>
    </source>
</reference>
<dbReference type="GO" id="GO:0005524">
    <property type="term" value="F:ATP binding"/>
    <property type="evidence" value="ECO:0007669"/>
    <property type="project" value="UniProtKB-KW"/>
</dbReference>
<dbReference type="SMART" id="SM01400">
    <property type="entry name" value="Pribosyltran_N"/>
    <property type="match status" value="1"/>
</dbReference>
<reference evidence="9" key="2">
    <citation type="journal article" date="2021" name="PeerJ">
        <title>Extensive microbial diversity within the chicken gut microbiome revealed by metagenomics and culture.</title>
        <authorList>
            <person name="Gilroy R."/>
            <person name="Ravi A."/>
            <person name="Getino M."/>
            <person name="Pursley I."/>
            <person name="Horton D.L."/>
            <person name="Alikhan N.F."/>
            <person name="Baker D."/>
            <person name="Gharbi K."/>
            <person name="Hall N."/>
            <person name="Watson M."/>
            <person name="Adriaenssens E.M."/>
            <person name="Foster-Nyarko E."/>
            <person name="Jarju S."/>
            <person name="Secka A."/>
            <person name="Antonio M."/>
            <person name="Oren A."/>
            <person name="Chaudhuri R.R."/>
            <person name="La Ragione R."/>
            <person name="Hildebrand F."/>
            <person name="Pallen M.J."/>
        </authorList>
    </citation>
    <scope>NUCLEOTIDE SEQUENCE</scope>
    <source>
        <strain evidence="9">ChiW3-316</strain>
    </source>
</reference>
<comment type="catalytic activity">
    <reaction evidence="7">
        <text>D-ribose 5-phosphate + ATP = 5-phospho-alpha-D-ribose 1-diphosphate + AMP + H(+)</text>
        <dbReference type="Rhea" id="RHEA:15609"/>
        <dbReference type="ChEBI" id="CHEBI:15378"/>
        <dbReference type="ChEBI" id="CHEBI:30616"/>
        <dbReference type="ChEBI" id="CHEBI:58017"/>
        <dbReference type="ChEBI" id="CHEBI:78346"/>
        <dbReference type="ChEBI" id="CHEBI:456215"/>
        <dbReference type="EC" id="2.7.6.1"/>
    </reaction>
</comment>
<evidence type="ECO:0000313" key="9">
    <source>
        <dbReference type="EMBL" id="HIU54171.1"/>
    </source>
</evidence>
<protein>
    <recommendedName>
        <fullName evidence="1">ribose-phosphate diphosphokinase</fullName>
        <ecNumber evidence="1">2.7.6.1</ecNumber>
    </recommendedName>
</protein>
<dbReference type="GO" id="GO:0004749">
    <property type="term" value="F:ribose phosphate diphosphokinase activity"/>
    <property type="evidence" value="ECO:0007669"/>
    <property type="project" value="UniProtKB-EC"/>
</dbReference>
<dbReference type="GO" id="GO:0006164">
    <property type="term" value="P:purine nucleotide biosynthetic process"/>
    <property type="evidence" value="ECO:0007669"/>
    <property type="project" value="TreeGrafter"/>
</dbReference>
<comment type="caution">
    <text evidence="9">The sequence shown here is derived from an EMBL/GenBank/DDBJ whole genome shotgun (WGS) entry which is preliminary data.</text>
</comment>
<evidence type="ECO:0000256" key="5">
    <source>
        <dbReference type="ARBA" id="ARBA00022777"/>
    </source>
</evidence>
<dbReference type="GO" id="GO:0002189">
    <property type="term" value="C:ribose phosphate diphosphokinase complex"/>
    <property type="evidence" value="ECO:0007669"/>
    <property type="project" value="TreeGrafter"/>
</dbReference>
<evidence type="ECO:0000256" key="3">
    <source>
        <dbReference type="ARBA" id="ARBA00022727"/>
    </source>
</evidence>
<dbReference type="InterPro" id="IPR005946">
    <property type="entry name" value="Rib-P_diPkinase"/>
</dbReference>
<dbReference type="GO" id="GO:0016301">
    <property type="term" value="F:kinase activity"/>
    <property type="evidence" value="ECO:0007669"/>
    <property type="project" value="UniProtKB-KW"/>
</dbReference>
<dbReference type="AlphaFoldDB" id="A0A9D1SBM6"/>
<dbReference type="PANTHER" id="PTHR10210:SF32">
    <property type="entry name" value="RIBOSE-PHOSPHATE PYROPHOSPHOKINASE 2"/>
    <property type="match status" value="1"/>
</dbReference>
<name>A0A9D1SBM6_9PROT</name>
<dbReference type="GO" id="GO:0000287">
    <property type="term" value="F:magnesium ion binding"/>
    <property type="evidence" value="ECO:0007669"/>
    <property type="project" value="InterPro"/>
</dbReference>
<keyword evidence="6" id="KW-0067">ATP-binding</keyword>
<dbReference type="GO" id="GO:0005737">
    <property type="term" value="C:cytoplasm"/>
    <property type="evidence" value="ECO:0007669"/>
    <property type="project" value="TreeGrafter"/>
</dbReference>
<evidence type="ECO:0000256" key="7">
    <source>
        <dbReference type="ARBA" id="ARBA00049535"/>
    </source>
</evidence>
<dbReference type="CDD" id="cd06223">
    <property type="entry name" value="PRTases_typeI"/>
    <property type="match status" value="1"/>
</dbReference>
<evidence type="ECO:0000256" key="2">
    <source>
        <dbReference type="ARBA" id="ARBA00022679"/>
    </source>
</evidence>
<dbReference type="Pfam" id="PF14572">
    <property type="entry name" value="Pribosyl_synth"/>
    <property type="match status" value="1"/>
</dbReference>
<dbReference type="PANTHER" id="PTHR10210">
    <property type="entry name" value="RIBOSE-PHOSPHATE DIPHOSPHOKINASE FAMILY MEMBER"/>
    <property type="match status" value="1"/>
</dbReference>
<dbReference type="InterPro" id="IPR029099">
    <property type="entry name" value="Pribosyltran_N"/>
</dbReference>
<evidence type="ECO:0000313" key="10">
    <source>
        <dbReference type="Proteomes" id="UP000824107"/>
    </source>
</evidence>
<gene>
    <name evidence="9" type="ORF">IAD20_08855</name>
</gene>
<evidence type="ECO:0000256" key="1">
    <source>
        <dbReference type="ARBA" id="ARBA00013247"/>
    </source>
</evidence>
<keyword evidence="3" id="KW-0545">Nucleotide biosynthesis</keyword>
<dbReference type="InterPro" id="IPR000836">
    <property type="entry name" value="PRTase_dom"/>
</dbReference>